<dbReference type="InterPro" id="IPR027705">
    <property type="entry name" value="Flotillin_fam"/>
</dbReference>
<dbReference type="OrthoDB" id="9786220at2"/>
<dbReference type="GO" id="GO:0005886">
    <property type="term" value="C:plasma membrane"/>
    <property type="evidence" value="ECO:0007669"/>
    <property type="project" value="UniProtKB-SubCell"/>
</dbReference>
<evidence type="ECO:0000256" key="5">
    <source>
        <dbReference type="ARBA" id="ARBA00023136"/>
    </source>
</evidence>
<protein>
    <submittedName>
        <fullName evidence="9">Flotillin family protein</fullName>
    </submittedName>
</protein>
<keyword evidence="6" id="KW-0175">Coiled coil</keyword>
<comment type="subcellular location">
    <subcellularLocation>
        <location evidence="2">Cell membrane</location>
    </subcellularLocation>
    <subcellularLocation>
        <location evidence="1">Membrane</location>
        <topology evidence="1">Single-pass membrane protein</topology>
    </subcellularLocation>
</comment>
<feature type="coiled-coil region" evidence="6">
    <location>
        <begin position="364"/>
        <end position="402"/>
    </location>
</feature>
<sequence length="567" mass="61315">MLTHTLLAQQKPVPAEVPWPAITALAAGLVLFGLLMLVAKRYKRCPSNRVLVIYGKTGGGNAAKCVHGGAAFVVPLIQDYSYLNLDPIQIEVPLKGALSIENIRVNVPSVFTVAIGTDPETMQNAAIRLLDLGTQEIKEQARDIIFGQLRQVIASMRIEDINRDRDKFLESVQKSLEPELKKIGLVLINVNITDITDESGYIEAIGRKAAAIAIQQAKIDVAEQEKKGQIGVAEAERERAISVANATKVREIGTREATREQAIKVAQLEKDREVGEQTAQLEQDALIKEAQRQQAIRIAELDRDQRVGEQQAVFEREARIAEAERDKRVRLAEANAKAVTGEAVAQADVAGAQATLAVRNAEAYQLAETKKREAEAAVLEAQNRALARAALAQAEKVEAEQRAALEAPAKAQKAKMIVDAEAAAERVKLEAEAQAATIYAKLEAEARGQFEILAKKGEGLKKIIEACGSPQAAFQLLMLEHMDALAEASAKAISNVKFDKVVVWEGGGNGTGTSNTAGFLKDMAKMMPPMMQVMKDIGGVELPEYFARLTGDTSTEPKPSANGTHAV</sequence>
<dbReference type="KEGG" id="gog:C1280_30545"/>
<organism evidence="9 10">
    <name type="scientific">Gemmata obscuriglobus</name>
    <dbReference type="NCBI Taxonomy" id="114"/>
    <lineage>
        <taxon>Bacteria</taxon>
        <taxon>Pseudomonadati</taxon>
        <taxon>Planctomycetota</taxon>
        <taxon>Planctomycetia</taxon>
        <taxon>Gemmatales</taxon>
        <taxon>Gemmataceae</taxon>
        <taxon>Gemmata</taxon>
    </lineage>
</organism>
<keyword evidence="5 7" id="KW-0472">Membrane</keyword>
<name>A0A2Z3HGH1_9BACT</name>
<evidence type="ECO:0000313" key="10">
    <source>
        <dbReference type="Proteomes" id="UP000245802"/>
    </source>
</evidence>
<keyword evidence="10" id="KW-1185">Reference proteome</keyword>
<feature type="domain" description="Band 7" evidence="8">
    <location>
        <begin position="40"/>
        <end position="209"/>
    </location>
</feature>
<accession>A0A2Z3HGH1</accession>
<dbReference type="PANTHER" id="PTHR13806:SF31">
    <property type="entry name" value="FLOTILLIN-LIKE PROTEIN 1-RELATED"/>
    <property type="match status" value="1"/>
</dbReference>
<dbReference type="EMBL" id="CP025958">
    <property type="protein sequence ID" value="AWM40904.1"/>
    <property type="molecule type" value="Genomic_DNA"/>
</dbReference>
<proteinExistence type="inferred from homology"/>
<dbReference type="Proteomes" id="UP000245802">
    <property type="component" value="Chromosome"/>
</dbReference>
<dbReference type="AlphaFoldDB" id="A0A2Z3HGH1"/>
<dbReference type="SMART" id="SM00244">
    <property type="entry name" value="PHB"/>
    <property type="match status" value="1"/>
</dbReference>
<dbReference type="SUPFAM" id="SSF117892">
    <property type="entry name" value="Band 7/SPFH domain"/>
    <property type="match status" value="1"/>
</dbReference>
<evidence type="ECO:0000256" key="7">
    <source>
        <dbReference type="SAM" id="Phobius"/>
    </source>
</evidence>
<dbReference type="InterPro" id="IPR036013">
    <property type="entry name" value="Band_7/SPFH_dom_sf"/>
</dbReference>
<comment type="similarity">
    <text evidence="3">Belongs to the band 7/mec-2 family. Flotillin subfamily.</text>
</comment>
<evidence type="ECO:0000256" key="6">
    <source>
        <dbReference type="SAM" id="Coils"/>
    </source>
</evidence>
<dbReference type="RefSeq" id="WP_010044317.1">
    <property type="nucleotide sequence ID" value="NZ_CP025958.1"/>
</dbReference>
<feature type="transmembrane region" description="Helical" evidence="7">
    <location>
        <begin position="20"/>
        <end position="39"/>
    </location>
</feature>
<keyword evidence="7" id="KW-1133">Transmembrane helix</keyword>
<dbReference type="Pfam" id="PF01145">
    <property type="entry name" value="Band_7"/>
    <property type="match status" value="1"/>
</dbReference>
<evidence type="ECO:0000256" key="4">
    <source>
        <dbReference type="ARBA" id="ARBA00022475"/>
    </source>
</evidence>
<gene>
    <name evidence="9" type="ORF">C1280_30545</name>
</gene>
<dbReference type="Gene3D" id="3.30.479.30">
    <property type="entry name" value="Band 7 domain"/>
    <property type="match status" value="1"/>
</dbReference>
<reference evidence="9 10" key="1">
    <citation type="submission" date="2018-01" db="EMBL/GenBank/DDBJ databases">
        <title>G. obscuriglobus.</title>
        <authorList>
            <person name="Franke J."/>
            <person name="Blomberg W."/>
            <person name="Selmecki A."/>
        </authorList>
    </citation>
    <scope>NUCLEOTIDE SEQUENCE [LARGE SCALE GENOMIC DNA]</scope>
    <source>
        <strain evidence="9 10">DSM 5831</strain>
    </source>
</reference>
<keyword evidence="4" id="KW-1003">Cell membrane</keyword>
<evidence type="ECO:0000256" key="1">
    <source>
        <dbReference type="ARBA" id="ARBA00004167"/>
    </source>
</evidence>
<evidence type="ECO:0000313" key="9">
    <source>
        <dbReference type="EMBL" id="AWM40904.1"/>
    </source>
</evidence>
<evidence type="ECO:0000256" key="2">
    <source>
        <dbReference type="ARBA" id="ARBA00004236"/>
    </source>
</evidence>
<evidence type="ECO:0000259" key="8">
    <source>
        <dbReference type="SMART" id="SM00244"/>
    </source>
</evidence>
<evidence type="ECO:0000256" key="3">
    <source>
        <dbReference type="ARBA" id="ARBA00007161"/>
    </source>
</evidence>
<keyword evidence="7" id="KW-0812">Transmembrane</keyword>
<dbReference type="PANTHER" id="PTHR13806">
    <property type="entry name" value="FLOTILLIN-RELATED"/>
    <property type="match status" value="1"/>
</dbReference>
<dbReference type="InterPro" id="IPR001107">
    <property type="entry name" value="Band_7"/>
</dbReference>
<dbReference type="CDD" id="cd03399">
    <property type="entry name" value="SPFH_flotillin"/>
    <property type="match status" value="1"/>
</dbReference>